<feature type="compositionally biased region" description="Polar residues" evidence="1">
    <location>
        <begin position="1"/>
        <end position="10"/>
    </location>
</feature>
<dbReference type="GeneID" id="85165416"/>
<protein>
    <submittedName>
        <fullName evidence="3">Uncharacterized protein</fullName>
    </submittedName>
</protein>
<dbReference type="OrthoDB" id="4571363at2"/>
<feature type="transmembrane region" description="Helical" evidence="2">
    <location>
        <begin position="171"/>
        <end position="192"/>
    </location>
</feature>
<dbReference type="EMBL" id="JGZO01000022">
    <property type="protein sequence ID" value="KFI91594.1"/>
    <property type="molecule type" value="Genomic_DNA"/>
</dbReference>
<dbReference type="RefSeq" id="WP_033519061.1">
    <property type="nucleotide sequence ID" value="NZ_CAUPKV010000001.1"/>
</dbReference>
<reference evidence="3 4" key="1">
    <citation type="submission" date="2014-03" db="EMBL/GenBank/DDBJ databases">
        <title>Genomics of Bifidobacteria.</title>
        <authorList>
            <person name="Ventura M."/>
            <person name="Milani C."/>
            <person name="Lugli G.A."/>
        </authorList>
    </citation>
    <scope>NUCLEOTIDE SEQUENCE [LARGE SCALE GENOMIC DNA]</scope>
    <source>
        <strain evidence="3 4">LMG 21589</strain>
    </source>
</reference>
<evidence type="ECO:0000313" key="3">
    <source>
        <dbReference type="EMBL" id="KFI91594.1"/>
    </source>
</evidence>
<keyword evidence="2" id="KW-1133">Transmembrane helix</keyword>
<keyword evidence="2" id="KW-0472">Membrane</keyword>
<feature type="transmembrane region" description="Helical" evidence="2">
    <location>
        <begin position="77"/>
        <end position="95"/>
    </location>
</feature>
<name>A0A087D7U4_9BIFI</name>
<feature type="transmembrane region" description="Helical" evidence="2">
    <location>
        <begin position="144"/>
        <end position="164"/>
    </location>
</feature>
<gene>
    <name evidence="3" type="ORF">BSCA_1962</name>
</gene>
<organism evidence="3 4">
    <name type="scientific">Bifidobacterium scardovii</name>
    <dbReference type="NCBI Taxonomy" id="158787"/>
    <lineage>
        <taxon>Bacteria</taxon>
        <taxon>Bacillati</taxon>
        <taxon>Actinomycetota</taxon>
        <taxon>Actinomycetes</taxon>
        <taxon>Bifidobacteriales</taxon>
        <taxon>Bifidobacteriaceae</taxon>
        <taxon>Bifidobacterium</taxon>
    </lineage>
</organism>
<dbReference type="eggNOG" id="COG1511">
    <property type="taxonomic scope" value="Bacteria"/>
</dbReference>
<accession>A0A087D7U4</accession>
<keyword evidence="4" id="KW-1185">Reference proteome</keyword>
<keyword evidence="2" id="KW-0812">Transmembrane</keyword>
<comment type="caution">
    <text evidence="3">The sequence shown here is derived from an EMBL/GenBank/DDBJ whole genome shotgun (WGS) entry which is preliminary data.</text>
</comment>
<feature type="transmembrane region" description="Helical" evidence="2">
    <location>
        <begin position="116"/>
        <end position="138"/>
    </location>
</feature>
<evidence type="ECO:0000256" key="1">
    <source>
        <dbReference type="SAM" id="MobiDB-lite"/>
    </source>
</evidence>
<proteinExistence type="predicted"/>
<evidence type="ECO:0000313" key="4">
    <source>
        <dbReference type="Proteomes" id="UP000029033"/>
    </source>
</evidence>
<feature type="region of interest" description="Disordered" evidence="1">
    <location>
        <begin position="1"/>
        <end position="21"/>
    </location>
</feature>
<dbReference type="Proteomes" id="UP000029033">
    <property type="component" value="Unassembled WGS sequence"/>
</dbReference>
<evidence type="ECO:0000256" key="2">
    <source>
        <dbReference type="SAM" id="Phobius"/>
    </source>
</evidence>
<dbReference type="AlphaFoldDB" id="A0A087D7U4"/>
<sequence>MTKAQSGTATKTDDKNTPTVTLKVDNSKSPLVSNLLQQSIPTALASTGATVNVKVLNKGSLKSHSSLRTASMMSQNVLIMPTYMMSMLVAILLIGEFGRKYYATKSERWIAFGRQLVAALGWSAVVAFGSCCALWMTGSGFPPAAMFCFLWLASFALMTVFLGLQNISKVLGTVCGALGMGLGMTSGLLPLAKAKKAKVEVEAK</sequence>